<name>A0A7S3KR91_EUPCR</name>
<dbReference type="PANTHER" id="PTHR35868">
    <property type="entry name" value="DUF2804 DOMAIN-CONTAINING PROTEIN-RELATED"/>
    <property type="match status" value="1"/>
</dbReference>
<dbReference type="AlphaFoldDB" id="A0A7S3KR91"/>
<gene>
    <name evidence="1" type="ORF">ECRA1380_LOCUS14867</name>
</gene>
<dbReference type="Pfam" id="PF10974">
    <property type="entry name" value="DUF2804"/>
    <property type="match status" value="1"/>
</dbReference>
<dbReference type="EMBL" id="HBIK01031762">
    <property type="protein sequence ID" value="CAE0389891.1"/>
    <property type="molecule type" value="Transcribed_RNA"/>
</dbReference>
<protein>
    <submittedName>
        <fullName evidence="1">Uncharacterized protein</fullName>
    </submittedName>
</protein>
<proteinExistence type="predicted"/>
<organism evidence="1">
    <name type="scientific">Euplotes crassus</name>
    <dbReference type="NCBI Taxonomy" id="5936"/>
    <lineage>
        <taxon>Eukaryota</taxon>
        <taxon>Sar</taxon>
        <taxon>Alveolata</taxon>
        <taxon>Ciliophora</taxon>
        <taxon>Intramacronucleata</taxon>
        <taxon>Spirotrichea</taxon>
        <taxon>Hypotrichia</taxon>
        <taxon>Euplotida</taxon>
        <taxon>Euplotidae</taxon>
        <taxon>Moneuplotes</taxon>
    </lineage>
</organism>
<reference evidence="1" key="1">
    <citation type="submission" date="2021-01" db="EMBL/GenBank/DDBJ databases">
        <authorList>
            <person name="Corre E."/>
            <person name="Pelletier E."/>
            <person name="Niang G."/>
            <person name="Scheremetjew M."/>
            <person name="Finn R."/>
            <person name="Kale V."/>
            <person name="Holt S."/>
            <person name="Cochrane G."/>
            <person name="Meng A."/>
            <person name="Brown T."/>
            <person name="Cohen L."/>
        </authorList>
    </citation>
    <scope>NUCLEOTIDE SEQUENCE</scope>
    <source>
        <strain evidence="1">CT5</strain>
    </source>
</reference>
<accession>A0A7S3KR91</accession>
<dbReference type="PANTHER" id="PTHR35868:SF3">
    <property type="entry name" value="DUF2804 DOMAIN-CONTAINING PROTEIN"/>
    <property type="match status" value="1"/>
</dbReference>
<evidence type="ECO:0000313" key="1">
    <source>
        <dbReference type="EMBL" id="CAE0389891.1"/>
    </source>
</evidence>
<dbReference type="InterPro" id="IPR021243">
    <property type="entry name" value="DUF2804"/>
</dbReference>
<sequence>MTFYKRPEHTQASIEISGNADAGNIKGSFVADSSGYEGIAHVSSAPMNPSKHTYKYKLPYKFVGELSLDSKVLLSCNTSTPCLGIHDNARGFFPYASRWIWGSSMFNTGEHEVALNFGFSHDNPHGSFDALIVDGKLYKLDPLLLTEVDDDHWEWTRGSTTKHKNTINLKFKRAHNHSIGTNFLVYNIDLSSNFGYFSGEIQIQNGKETKTIKFNDVFGFIEDFHARW</sequence>